<name>A0ABR7P7F2_9FIRM</name>
<proteinExistence type="predicted"/>
<feature type="domain" description="AbiJ-NTD3" evidence="1">
    <location>
        <begin position="2"/>
        <end position="178"/>
    </location>
</feature>
<dbReference type="InterPro" id="IPR041427">
    <property type="entry name" value="AbiJ-NTD3"/>
</dbReference>
<dbReference type="RefSeq" id="WP_187558072.1">
    <property type="nucleotide sequence ID" value="NZ_JACRTP010000001.1"/>
</dbReference>
<keyword evidence="3" id="KW-1185">Reference proteome</keyword>
<evidence type="ECO:0000259" key="1">
    <source>
        <dbReference type="Pfam" id="PF18860"/>
    </source>
</evidence>
<sequence length="370" mass="43065">MNIQELTRQMIIDELLMIGCVAGHMGVAEFVRKVYPKANSLPTTDHRFGMTTAIDDIRQHMDRNNDWSFEELFYSYLDFLKINDEDFKYFLTQYVHPSIRRFQINDEYEKISFSNSVCAEAINKYLTSDGYELKQIDTTANMPIYSVVPLTPGVNGKLKNIIFASKYKPEIVLSDALNNNVTIVNNADQCLVYDEPIGGHGITWKELQDWYDNGLYELDMVTFMKNSLGDSPMEKLFFDTYLEMVAGREGKIPALFPQVWLYYDPKLQKDRIKKIFEHQRMDFLMLFSESQRVVIEIDGVQHYAEYVKGNKKHYASVDKYADMMAAQREMSLAGYDVYRFGAKELYNLTIGKRKVCAFFDRLFSKYGISV</sequence>
<dbReference type="Proteomes" id="UP000661649">
    <property type="component" value="Unassembled WGS sequence"/>
</dbReference>
<reference evidence="2 3" key="1">
    <citation type="submission" date="2020-08" db="EMBL/GenBank/DDBJ databases">
        <title>Genome public.</title>
        <authorList>
            <person name="Liu C."/>
            <person name="Sun Q."/>
        </authorList>
    </citation>
    <scope>NUCLEOTIDE SEQUENCE [LARGE SCALE GENOMIC DNA]</scope>
    <source>
        <strain evidence="2 3">3_YM_SP_D4_24.mj</strain>
    </source>
</reference>
<gene>
    <name evidence="2" type="ORF">H8712_01160</name>
</gene>
<comment type="caution">
    <text evidence="2">The sequence shown here is derived from an EMBL/GenBank/DDBJ whole genome shotgun (WGS) entry which is preliminary data.</text>
</comment>
<dbReference type="EMBL" id="JACRTP010000001">
    <property type="protein sequence ID" value="MBC8627249.1"/>
    <property type="molecule type" value="Genomic_DNA"/>
</dbReference>
<organism evidence="2 3">
    <name type="scientific">Blautia stercoris</name>
    <dbReference type="NCBI Taxonomy" id="871664"/>
    <lineage>
        <taxon>Bacteria</taxon>
        <taxon>Bacillati</taxon>
        <taxon>Bacillota</taxon>
        <taxon>Clostridia</taxon>
        <taxon>Lachnospirales</taxon>
        <taxon>Lachnospiraceae</taxon>
        <taxon>Blautia</taxon>
    </lineage>
</organism>
<evidence type="ECO:0000313" key="2">
    <source>
        <dbReference type="EMBL" id="MBC8627249.1"/>
    </source>
</evidence>
<evidence type="ECO:0000313" key="3">
    <source>
        <dbReference type="Proteomes" id="UP000661649"/>
    </source>
</evidence>
<protein>
    <recommendedName>
        <fullName evidence="1">AbiJ-NTD3 domain-containing protein</fullName>
    </recommendedName>
</protein>
<accession>A0ABR7P7F2</accession>
<dbReference type="Pfam" id="PF18860">
    <property type="entry name" value="AbiJ_NTD3"/>
    <property type="match status" value="1"/>
</dbReference>